<evidence type="ECO:0000259" key="1">
    <source>
        <dbReference type="Pfam" id="PF00501"/>
    </source>
</evidence>
<dbReference type="InterPro" id="IPR045851">
    <property type="entry name" value="AMP-bd_C_sf"/>
</dbReference>
<dbReference type="SUPFAM" id="SSF54637">
    <property type="entry name" value="Thioesterase/thiol ester dehydrase-isomerase"/>
    <property type="match status" value="1"/>
</dbReference>
<organism evidence="3 4">
    <name type="scientific">Achromobacter mucicolens</name>
    <dbReference type="NCBI Taxonomy" id="1389922"/>
    <lineage>
        <taxon>Bacteria</taxon>
        <taxon>Pseudomonadati</taxon>
        <taxon>Pseudomonadota</taxon>
        <taxon>Betaproteobacteria</taxon>
        <taxon>Burkholderiales</taxon>
        <taxon>Alcaligenaceae</taxon>
        <taxon>Achromobacter</taxon>
    </lineage>
</organism>
<dbReference type="Gene3D" id="3.10.129.10">
    <property type="entry name" value="Hotdog Thioesterase"/>
    <property type="match status" value="1"/>
</dbReference>
<dbReference type="Gene3D" id="3.30.300.30">
    <property type="match status" value="1"/>
</dbReference>
<feature type="domain" description="ApeI dehydratase-like" evidence="2">
    <location>
        <begin position="463"/>
        <end position="557"/>
    </location>
</feature>
<dbReference type="PANTHER" id="PTHR43767:SF1">
    <property type="entry name" value="NONRIBOSOMAL PEPTIDE SYNTHASE PES1 (EUROFUNG)-RELATED"/>
    <property type="match status" value="1"/>
</dbReference>
<dbReference type="RefSeq" id="WP_279990465.1">
    <property type="nucleotide sequence ID" value="NZ_JAOBZK010000008.1"/>
</dbReference>
<reference evidence="3 4" key="1">
    <citation type="submission" date="2022-09" db="EMBL/GenBank/DDBJ databases">
        <title>Intensive care unit water sources are persistently colonized with multi-drug resistant bacteria and are the site of extensive horizontal gene transfer of antibiotic resistance genes.</title>
        <authorList>
            <person name="Diorio-Toth L."/>
        </authorList>
    </citation>
    <scope>NUCLEOTIDE SEQUENCE [LARGE SCALE GENOMIC DNA]</scope>
    <source>
        <strain evidence="3 4">GD03967</strain>
    </source>
</reference>
<dbReference type="Gene3D" id="3.40.50.12780">
    <property type="entry name" value="N-terminal domain of ligase-like"/>
    <property type="match status" value="1"/>
</dbReference>
<proteinExistence type="predicted"/>
<dbReference type="Proteomes" id="UP001158644">
    <property type="component" value="Unassembled WGS sequence"/>
</dbReference>
<sequence>MAWTPLPRLLMPAPDGMDAAIADGPAITREVFARNALSVAGALRARPVRRAALWFDDAVELACALFACWRAGVVAVLPGDNQGQTCNGLDGTVDAWLTDTDLPVPAARQWRLADLLDQPPLAPAELDASVMLVLCTSGSSGAPKHIVKQWRQLAAEIDALQRQWPDTQTPVLGSVSAQHMYGLPFRVLWPLCAGRQIDRRQRLYPEDLQQASLRFPTFAWIASPALLRRLGQRLDAAQLRGRLTRIHSSGGALPLDVSDDIERSLGLRPTEIYGSSETGAVAWRTGDTDWQPLPGVSVDLNDAGALRVSSPWVQSSEAQTADGAELTATGFRLLGRLDRIMKIEDKRVSLPMIEHALMEHAFTSDVRLGKAAGATRLAALVALSAHGLHALRNQGRKAVVDALRGHLAARFESLAIPRTWRLLPHLPANAQGKLPQADFEAAAGPRPVAPAAIPAGLPGQPDNERRYTLDIPYDLAHFSGHFPAAPVVPGVAQISWAMSLAQRDLHPGLNFAGMEALKFQRLLRPGDAAVLTLKWDTAKQKLYFTFTVNDAPCSSGRILHGASHDAA</sequence>
<dbReference type="InterPro" id="IPR000873">
    <property type="entry name" value="AMP-dep_synth/lig_dom"/>
</dbReference>
<evidence type="ECO:0000259" key="2">
    <source>
        <dbReference type="Pfam" id="PF22818"/>
    </source>
</evidence>
<dbReference type="GO" id="GO:0016878">
    <property type="term" value="F:acid-thiol ligase activity"/>
    <property type="evidence" value="ECO:0007669"/>
    <property type="project" value="UniProtKB-ARBA"/>
</dbReference>
<dbReference type="Pfam" id="PF22818">
    <property type="entry name" value="ApeI-like"/>
    <property type="match status" value="1"/>
</dbReference>
<dbReference type="InterPro" id="IPR050237">
    <property type="entry name" value="ATP-dep_AMP-bd_enzyme"/>
</dbReference>
<feature type="domain" description="AMP-dependent synthetase/ligase" evidence="1">
    <location>
        <begin position="120"/>
        <end position="296"/>
    </location>
</feature>
<dbReference type="InterPro" id="IPR029069">
    <property type="entry name" value="HotDog_dom_sf"/>
</dbReference>
<dbReference type="AlphaFoldDB" id="A0ABD4YRK4"/>
<dbReference type="PANTHER" id="PTHR43767">
    <property type="entry name" value="LONG-CHAIN-FATTY-ACID--COA LIGASE"/>
    <property type="match status" value="1"/>
</dbReference>
<dbReference type="Pfam" id="PF00501">
    <property type="entry name" value="AMP-binding"/>
    <property type="match status" value="1"/>
</dbReference>
<protein>
    <submittedName>
        <fullName evidence="3">AMP-binding protein</fullName>
    </submittedName>
</protein>
<evidence type="ECO:0000313" key="3">
    <source>
        <dbReference type="EMBL" id="MDH1178072.1"/>
    </source>
</evidence>
<dbReference type="SUPFAM" id="SSF56801">
    <property type="entry name" value="Acetyl-CoA synthetase-like"/>
    <property type="match status" value="1"/>
</dbReference>
<dbReference type="EMBL" id="JAOBZK010000008">
    <property type="protein sequence ID" value="MDH1178072.1"/>
    <property type="molecule type" value="Genomic_DNA"/>
</dbReference>
<evidence type="ECO:0000313" key="4">
    <source>
        <dbReference type="Proteomes" id="UP001158644"/>
    </source>
</evidence>
<name>A0ABD4YRK4_9BURK</name>
<accession>A0ABD4YRK4</accession>
<comment type="caution">
    <text evidence="3">The sequence shown here is derived from an EMBL/GenBank/DDBJ whole genome shotgun (WGS) entry which is preliminary data.</text>
</comment>
<gene>
    <name evidence="3" type="ORF">N5C72_08300</name>
</gene>
<dbReference type="InterPro" id="IPR054545">
    <property type="entry name" value="ApeI-like"/>
</dbReference>
<dbReference type="InterPro" id="IPR042099">
    <property type="entry name" value="ANL_N_sf"/>
</dbReference>